<keyword evidence="4" id="KW-1185">Reference proteome</keyword>
<evidence type="ECO:0000256" key="2">
    <source>
        <dbReference type="SAM" id="Phobius"/>
    </source>
</evidence>
<reference evidence="3 4" key="1">
    <citation type="submission" date="2019-05" db="EMBL/GenBank/DDBJ databases">
        <title>Another draft genome of Portunus trituberculatus and its Hox gene families provides insights of decapod evolution.</title>
        <authorList>
            <person name="Jeong J.-H."/>
            <person name="Song I."/>
            <person name="Kim S."/>
            <person name="Choi T."/>
            <person name="Kim D."/>
            <person name="Ryu S."/>
            <person name="Kim W."/>
        </authorList>
    </citation>
    <scope>NUCLEOTIDE SEQUENCE [LARGE SCALE GENOMIC DNA]</scope>
    <source>
        <tissue evidence="3">Muscle</tissue>
    </source>
</reference>
<sequence length="148" mass="16248">MRRRGGGGGGGGVGGSVPPAAARRQTKVVRQRLYFNWFCFLPILSMASSVGTLFIIHAIHTRWLPKVVSAPFILRLAATGRAPRRLVRLNMRPLAAGNEMRWPSPPPVIGPEVRRGAGPHHHLPIPPEGQVLYRPRLHHTAMPARVTT</sequence>
<dbReference type="Proteomes" id="UP000324222">
    <property type="component" value="Unassembled WGS sequence"/>
</dbReference>
<feature type="compositionally biased region" description="Gly residues" evidence="1">
    <location>
        <begin position="1"/>
        <end position="15"/>
    </location>
</feature>
<feature type="transmembrane region" description="Helical" evidence="2">
    <location>
        <begin position="33"/>
        <end position="57"/>
    </location>
</feature>
<keyword evidence="2" id="KW-0812">Transmembrane</keyword>
<keyword evidence="2" id="KW-1133">Transmembrane helix</keyword>
<organism evidence="3 4">
    <name type="scientific">Portunus trituberculatus</name>
    <name type="common">Swimming crab</name>
    <name type="synonym">Neptunus trituberculatus</name>
    <dbReference type="NCBI Taxonomy" id="210409"/>
    <lineage>
        <taxon>Eukaryota</taxon>
        <taxon>Metazoa</taxon>
        <taxon>Ecdysozoa</taxon>
        <taxon>Arthropoda</taxon>
        <taxon>Crustacea</taxon>
        <taxon>Multicrustacea</taxon>
        <taxon>Malacostraca</taxon>
        <taxon>Eumalacostraca</taxon>
        <taxon>Eucarida</taxon>
        <taxon>Decapoda</taxon>
        <taxon>Pleocyemata</taxon>
        <taxon>Brachyura</taxon>
        <taxon>Eubrachyura</taxon>
        <taxon>Portunoidea</taxon>
        <taxon>Portunidae</taxon>
        <taxon>Portuninae</taxon>
        <taxon>Portunus</taxon>
    </lineage>
</organism>
<comment type="caution">
    <text evidence="3">The sequence shown here is derived from an EMBL/GenBank/DDBJ whole genome shotgun (WGS) entry which is preliminary data.</text>
</comment>
<name>A0A5B7H6D9_PORTR</name>
<dbReference type="EMBL" id="VSRR010023357">
    <property type="protein sequence ID" value="MPC65419.1"/>
    <property type="molecule type" value="Genomic_DNA"/>
</dbReference>
<gene>
    <name evidence="3" type="ORF">E2C01_059554</name>
</gene>
<accession>A0A5B7H6D9</accession>
<evidence type="ECO:0000256" key="1">
    <source>
        <dbReference type="SAM" id="MobiDB-lite"/>
    </source>
</evidence>
<dbReference type="AlphaFoldDB" id="A0A5B7H6D9"/>
<evidence type="ECO:0000313" key="4">
    <source>
        <dbReference type="Proteomes" id="UP000324222"/>
    </source>
</evidence>
<evidence type="ECO:0000313" key="3">
    <source>
        <dbReference type="EMBL" id="MPC65419.1"/>
    </source>
</evidence>
<proteinExistence type="predicted"/>
<feature type="region of interest" description="Disordered" evidence="1">
    <location>
        <begin position="1"/>
        <end position="21"/>
    </location>
</feature>
<protein>
    <submittedName>
        <fullName evidence="3">Uncharacterized protein</fullName>
    </submittedName>
</protein>
<keyword evidence="2" id="KW-0472">Membrane</keyword>